<dbReference type="EMBL" id="BASZ01000004">
    <property type="protein sequence ID" value="GAD48716.1"/>
    <property type="molecule type" value="Genomic_DNA"/>
</dbReference>
<evidence type="ECO:0000313" key="2">
    <source>
        <dbReference type="Proteomes" id="UP000016568"/>
    </source>
</evidence>
<keyword evidence="2" id="KW-1185">Reference proteome</keyword>
<reference evidence="1 2" key="1">
    <citation type="submission" date="2013-09" db="EMBL/GenBank/DDBJ databases">
        <title>Whole genome shotgun sequence of Novosphingobium tardaugens NBRC 16725.</title>
        <authorList>
            <person name="Isaki S."/>
            <person name="Hosoyama A."/>
            <person name="Tsuchikane K."/>
            <person name="Katsumata H."/>
            <person name="Ando Y."/>
            <person name="Yamazaki S."/>
            <person name="Fujita N."/>
        </authorList>
    </citation>
    <scope>NUCLEOTIDE SEQUENCE [LARGE SCALE GENOMIC DNA]</scope>
    <source>
        <strain evidence="1 2">NBRC 16725</strain>
    </source>
</reference>
<organism evidence="1 2">
    <name type="scientific">Caenibius tardaugens NBRC 16725</name>
    <dbReference type="NCBI Taxonomy" id="1219035"/>
    <lineage>
        <taxon>Bacteria</taxon>
        <taxon>Pseudomonadati</taxon>
        <taxon>Pseudomonadota</taxon>
        <taxon>Alphaproteobacteria</taxon>
        <taxon>Sphingomonadales</taxon>
        <taxon>Erythrobacteraceae</taxon>
        <taxon>Caenibius</taxon>
    </lineage>
</organism>
<accession>U2Y6C5</accession>
<comment type="caution">
    <text evidence="1">The sequence shown here is derived from an EMBL/GenBank/DDBJ whole genome shotgun (WGS) entry which is preliminary data.</text>
</comment>
<dbReference type="Proteomes" id="UP000016568">
    <property type="component" value="Unassembled WGS sequence"/>
</dbReference>
<proteinExistence type="predicted"/>
<dbReference type="AlphaFoldDB" id="U2Y6C5"/>
<evidence type="ECO:0000313" key="1">
    <source>
        <dbReference type="EMBL" id="GAD48716.1"/>
    </source>
</evidence>
<sequence>MIPTHFEYYNRRAREHQTLADHAADAEQRTMHERLVGAYQELAHRYRARPKLTIKV</sequence>
<protein>
    <submittedName>
        <fullName evidence="1">Uncharacterized protein</fullName>
    </submittedName>
</protein>
<dbReference type="RefSeq" id="WP_021689623.1">
    <property type="nucleotide sequence ID" value="NZ_BASZ01000004.1"/>
</dbReference>
<gene>
    <name evidence="1" type="ORF">NT2_04_01270</name>
</gene>
<dbReference type="OrthoDB" id="7596183at2"/>
<name>U2Y6C5_9SPHN</name>